<dbReference type="PANTHER" id="PTHR30627">
    <property type="entry name" value="PEPTIDOGLYCAN D,D-TRANSPEPTIDASE"/>
    <property type="match status" value="1"/>
</dbReference>
<reference evidence="6 7" key="1">
    <citation type="submission" date="2023-10" db="EMBL/GenBank/DDBJ databases">
        <title>Virgibacillus halophilus 5B73C genome.</title>
        <authorList>
            <person name="Miliotis G."/>
            <person name="Sengupta P."/>
            <person name="Hameed A."/>
            <person name="Chuvochina M."/>
            <person name="Mcdonagh F."/>
            <person name="Simpson A.C."/>
            <person name="Singh N.K."/>
            <person name="Rekha P.D."/>
            <person name="Raman K."/>
            <person name="Hugenholtz P."/>
            <person name="Venkateswaran K."/>
        </authorList>
    </citation>
    <scope>NUCLEOTIDE SEQUENCE [LARGE SCALE GENOMIC DNA]</scope>
    <source>
        <strain evidence="6 7">5B73C</strain>
    </source>
</reference>
<comment type="similarity">
    <text evidence="2">Belongs to the transpeptidase family.</text>
</comment>
<dbReference type="EMBL" id="JAWDIP010000004">
    <property type="protein sequence ID" value="MDY0396697.1"/>
    <property type="molecule type" value="Genomic_DNA"/>
</dbReference>
<feature type="domain" description="Penicillin-binding protein dimerisation" evidence="5">
    <location>
        <begin position="3"/>
        <end position="112"/>
    </location>
</feature>
<dbReference type="SUPFAM" id="SSF56601">
    <property type="entry name" value="beta-lactamase/transpeptidase-like"/>
    <property type="match status" value="1"/>
</dbReference>
<evidence type="ECO:0000256" key="2">
    <source>
        <dbReference type="ARBA" id="ARBA00007171"/>
    </source>
</evidence>
<name>A0ABU5CDQ5_9BACI</name>
<evidence type="ECO:0000256" key="3">
    <source>
        <dbReference type="ARBA" id="ARBA00023136"/>
    </source>
</evidence>
<evidence type="ECO:0000313" key="7">
    <source>
        <dbReference type="Proteomes" id="UP001281447"/>
    </source>
</evidence>
<evidence type="ECO:0000256" key="1">
    <source>
        <dbReference type="ARBA" id="ARBA00004370"/>
    </source>
</evidence>
<feature type="domain" description="Penicillin-binding protein transpeptidase" evidence="4">
    <location>
        <begin position="161"/>
        <end position="317"/>
    </location>
</feature>
<evidence type="ECO:0000259" key="5">
    <source>
        <dbReference type="Pfam" id="PF03717"/>
    </source>
</evidence>
<dbReference type="InterPro" id="IPR050515">
    <property type="entry name" value="Beta-lactam/transpept"/>
</dbReference>
<gene>
    <name evidence="6" type="ORF">RWE15_23310</name>
</gene>
<dbReference type="InterPro" id="IPR005311">
    <property type="entry name" value="PBP_dimer"/>
</dbReference>
<dbReference type="Proteomes" id="UP001281447">
    <property type="component" value="Unassembled WGS sequence"/>
</dbReference>
<comment type="subcellular location">
    <subcellularLocation>
        <location evidence="1">Membrane</location>
    </subcellularLocation>
</comment>
<dbReference type="Gene3D" id="3.40.710.10">
    <property type="entry name" value="DD-peptidase/beta-lactamase superfamily"/>
    <property type="match status" value="1"/>
</dbReference>
<organism evidence="6 7">
    <name type="scientific">Tigheibacillus halophilus</name>
    <dbReference type="NCBI Taxonomy" id="361280"/>
    <lineage>
        <taxon>Bacteria</taxon>
        <taxon>Bacillati</taxon>
        <taxon>Bacillota</taxon>
        <taxon>Bacilli</taxon>
        <taxon>Bacillales</taxon>
        <taxon>Bacillaceae</taxon>
        <taxon>Tigheibacillus</taxon>
    </lineage>
</organism>
<sequence length="324" mass="36400">MTPQIIKNENVTADEYAKVSEHLHELPGINATTDWDRKYPYKNTFKNMLGSITSEKQGVPSEKLKEFLAKGYNRNDRIGKSGLEEQYEDLLRGRKEQIQYTTNKQGEVVDTKTIVQGQRGSDLVLTIDMEFQKKLDKIVKDALKSTKDKSPYLNRFMTDAMAVAMNPKTGELLAVSGSHYNDKKHKYENADYKALYDARQPGSAVKGATVLSGLQSGVINIGTMFHDAPIKIAGTPEKSSWMKYGLGTLNEVQALRRSSNVYMFNIAMRMGGEYNYQRDKSITFHPEAMDEFRNYFSEFGLGVKTGVDFPFEATGYKGGSPKSG</sequence>
<dbReference type="InterPro" id="IPR001460">
    <property type="entry name" value="PCN-bd_Tpept"/>
</dbReference>
<dbReference type="InterPro" id="IPR012338">
    <property type="entry name" value="Beta-lactam/transpept-like"/>
</dbReference>
<evidence type="ECO:0000313" key="6">
    <source>
        <dbReference type="EMBL" id="MDY0396697.1"/>
    </source>
</evidence>
<comment type="caution">
    <text evidence="6">The sequence shown here is derived from an EMBL/GenBank/DDBJ whole genome shotgun (WGS) entry which is preliminary data.</text>
</comment>
<protein>
    <submittedName>
        <fullName evidence="6">Penicillin-binding transpeptidase domain-containing protein</fullName>
    </submittedName>
</protein>
<keyword evidence="7" id="KW-1185">Reference proteome</keyword>
<evidence type="ECO:0000259" key="4">
    <source>
        <dbReference type="Pfam" id="PF00905"/>
    </source>
</evidence>
<accession>A0ABU5CDQ5</accession>
<dbReference type="Pfam" id="PF00905">
    <property type="entry name" value="Transpeptidase"/>
    <property type="match status" value="1"/>
</dbReference>
<dbReference type="Gene3D" id="3.90.1310.10">
    <property type="entry name" value="Penicillin-binding protein 2a (Domain 2)"/>
    <property type="match status" value="1"/>
</dbReference>
<proteinExistence type="inferred from homology"/>
<dbReference type="Pfam" id="PF03717">
    <property type="entry name" value="PBP_dimer"/>
    <property type="match status" value="1"/>
</dbReference>
<dbReference type="PANTHER" id="PTHR30627:SF2">
    <property type="entry name" value="PEPTIDOGLYCAN D,D-TRANSPEPTIDASE MRDA"/>
    <property type="match status" value="1"/>
</dbReference>
<keyword evidence="3" id="KW-0472">Membrane</keyword>